<proteinExistence type="predicted"/>
<name>A0A2T2XJW8_9FIRM</name>
<sequence length="149" mass="16162">MPSHASLHKMRYPKSMSAYKIALGMLSTILFTGCGLVSHENWHPVPTEVAGPKGVGATVSVRPYPMTLTKSSVRVQVTGTATLGKITQWQWGMLDMAMPHCETGSVRKIGRGAYLATPSFCMAGTWQFVATWQDAKGSPIEVRALIPVQ</sequence>
<dbReference type="EMBL" id="PXYW01000006">
    <property type="protein sequence ID" value="PSR34783.1"/>
    <property type="molecule type" value="Genomic_DNA"/>
</dbReference>
<protein>
    <recommendedName>
        <fullName evidence="3">YtkA-like domain-containing protein</fullName>
    </recommendedName>
</protein>
<accession>A0A2T2XJW8</accession>
<organism evidence="1 2">
    <name type="scientific">Sulfobacillus benefaciens</name>
    <dbReference type="NCBI Taxonomy" id="453960"/>
    <lineage>
        <taxon>Bacteria</taxon>
        <taxon>Bacillati</taxon>
        <taxon>Bacillota</taxon>
        <taxon>Clostridia</taxon>
        <taxon>Eubacteriales</taxon>
        <taxon>Clostridiales Family XVII. Incertae Sedis</taxon>
        <taxon>Sulfobacillus</taxon>
    </lineage>
</organism>
<evidence type="ECO:0008006" key="3">
    <source>
        <dbReference type="Google" id="ProtNLM"/>
    </source>
</evidence>
<evidence type="ECO:0000313" key="1">
    <source>
        <dbReference type="EMBL" id="PSR34783.1"/>
    </source>
</evidence>
<dbReference type="Proteomes" id="UP000242972">
    <property type="component" value="Unassembled WGS sequence"/>
</dbReference>
<evidence type="ECO:0000313" key="2">
    <source>
        <dbReference type="Proteomes" id="UP000242972"/>
    </source>
</evidence>
<dbReference type="AlphaFoldDB" id="A0A2T2XJW8"/>
<comment type="caution">
    <text evidence="1">The sequence shown here is derived from an EMBL/GenBank/DDBJ whole genome shotgun (WGS) entry which is preliminary data.</text>
</comment>
<gene>
    <name evidence="1" type="ORF">C7B46_03475</name>
</gene>
<reference evidence="1 2" key="1">
    <citation type="journal article" date="2014" name="BMC Genomics">
        <title>Comparison of environmental and isolate Sulfobacillus genomes reveals diverse carbon, sulfur, nitrogen, and hydrogen metabolisms.</title>
        <authorList>
            <person name="Justice N.B."/>
            <person name="Norman A."/>
            <person name="Brown C.T."/>
            <person name="Singh A."/>
            <person name="Thomas B.C."/>
            <person name="Banfield J.F."/>
        </authorList>
    </citation>
    <scope>NUCLEOTIDE SEQUENCE [LARGE SCALE GENOMIC DNA]</scope>
    <source>
        <strain evidence="1">AMDSBA4</strain>
    </source>
</reference>